<evidence type="ECO:0000313" key="1">
    <source>
        <dbReference type="EMBL" id="QHT19874.1"/>
    </source>
</evidence>
<dbReference type="Gene3D" id="3.40.50.11350">
    <property type="match status" value="1"/>
</dbReference>
<dbReference type="AlphaFoldDB" id="A0A6C0DTE6"/>
<accession>A0A6C0DTE6</accession>
<name>A0A6C0DTE6_9ZZZZ</name>
<sequence length="301" mass="34875">MDTIINSFQNKTLKRIVNVYQLKYVNGAAQGLGDYIRGCFCLMQVCSLLGLEFDMDLTNHPMSKFINQEDKSPKYIVNYEKIAKYGNINYIPINSKAFKKDSVRFFSELINNLNSIDCDIFFTFCNSLPIFDNFTDIGCQFVLSKLRPNELMQKNIYTFLTGLNLKQKQFAVIHIRSGDKYMLNNNQLNPFVLKKITNILAKNMKLRTKYLILSDNNQIKLLLKKIFPNIIIQISNIIHLGECDNPSDQAVMETLLDFYIMSNAFQIISFSPYNWGSGFSQWCATLHKIPFLQFQVLDYLS</sequence>
<protein>
    <submittedName>
        <fullName evidence="1">Uncharacterized protein</fullName>
    </submittedName>
</protein>
<proteinExistence type="predicted"/>
<reference evidence="1" key="1">
    <citation type="journal article" date="2020" name="Nature">
        <title>Giant virus diversity and host interactions through global metagenomics.</title>
        <authorList>
            <person name="Schulz F."/>
            <person name="Roux S."/>
            <person name="Paez-Espino D."/>
            <person name="Jungbluth S."/>
            <person name="Walsh D.A."/>
            <person name="Denef V.J."/>
            <person name="McMahon K.D."/>
            <person name="Konstantinidis K.T."/>
            <person name="Eloe-Fadrosh E.A."/>
            <person name="Kyrpides N.C."/>
            <person name="Woyke T."/>
        </authorList>
    </citation>
    <scope>NUCLEOTIDE SEQUENCE</scope>
    <source>
        <strain evidence="1">GVMAG-M-3300023174-5</strain>
    </source>
</reference>
<organism evidence="1">
    <name type="scientific">viral metagenome</name>
    <dbReference type="NCBI Taxonomy" id="1070528"/>
    <lineage>
        <taxon>unclassified sequences</taxon>
        <taxon>metagenomes</taxon>
        <taxon>organismal metagenomes</taxon>
    </lineage>
</organism>
<dbReference type="EMBL" id="MN739670">
    <property type="protein sequence ID" value="QHT19874.1"/>
    <property type="molecule type" value="Genomic_DNA"/>
</dbReference>